<dbReference type="Proteomes" id="UP001652461">
    <property type="component" value="Unassembled WGS sequence"/>
</dbReference>
<dbReference type="SUPFAM" id="SSF56300">
    <property type="entry name" value="Metallo-dependent phosphatases"/>
    <property type="match status" value="1"/>
</dbReference>
<reference evidence="3 4" key="1">
    <citation type="journal article" date="2021" name="ISME Commun">
        <title>Automated analysis of genomic sequences facilitates high-throughput and comprehensive description of bacteria.</title>
        <authorList>
            <person name="Hitch T.C.A."/>
        </authorList>
    </citation>
    <scope>NUCLEOTIDE SEQUENCE [LARGE SCALE GENOMIC DNA]</scope>
    <source>
        <strain evidence="3 4">Sanger_04</strain>
    </source>
</reference>
<dbReference type="InterPro" id="IPR019079">
    <property type="entry name" value="Capsule_synth_CapA"/>
</dbReference>
<dbReference type="Gene3D" id="3.60.21.10">
    <property type="match status" value="1"/>
</dbReference>
<evidence type="ECO:0000313" key="3">
    <source>
        <dbReference type="EMBL" id="MCU6696740.1"/>
    </source>
</evidence>
<dbReference type="Pfam" id="PF09587">
    <property type="entry name" value="PGA_cap"/>
    <property type="match status" value="1"/>
</dbReference>
<evidence type="ECO:0000313" key="4">
    <source>
        <dbReference type="Proteomes" id="UP001652461"/>
    </source>
</evidence>
<organism evidence="3 4">
    <name type="scientific">Laedolimicola ammoniilytica</name>
    <dbReference type="NCBI Taxonomy" id="2981771"/>
    <lineage>
        <taxon>Bacteria</taxon>
        <taxon>Bacillati</taxon>
        <taxon>Bacillota</taxon>
        <taxon>Clostridia</taxon>
        <taxon>Lachnospirales</taxon>
        <taxon>Lachnospiraceae</taxon>
        <taxon>Laedolimicola</taxon>
    </lineage>
</organism>
<keyword evidence="4" id="KW-1185">Reference proteome</keyword>
<dbReference type="EMBL" id="JAOQKC010000008">
    <property type="protein sequence ID" value="MCU6696740.1"/>
    <property type="molecule type" value="Genomic_DNA"/>
</dbReference>
<feature type="domain" description="Capsule synthesis protein CapA" evidence="2">
    <location>
        <begin position="5"/>
        <end position="317"/>
    </location>
</feature>
<dbReference type="PANTHER" id="PTHR33393:SF13">
    <property type="entry name" value="PGA BIOSYNTHESIS PROTEIN CAPA"/>
    <property type="match status" value="1"/>
</dbReference>
<dbReference type="CDD" id="cd07381">
    <property type="entry name" value="MPP_CapA"/>
    <property type="match status" value="1"/>
</dbReference>
<sequence length="432" mass="47903">MGKMAFIATGDAFVTRRIPKEGYEGFEELQDVIGKHDVAFSNLEMTFHNQEGTPAAVSGGTWAMTDPRCLDDMKRYGFNLFTTANNHSGDYGESGILATMRHLQERDMVFSGTGANMAEASRPCYLETRKGRVALISVCSTFSDASIAGGQSGEVCGRPGLSPLRFSTTYHVTQEYYDMVKKLAEATDINAYEDYGIKIGYVNPKPEGVANLGKHIFKLDTENWVDTKPQPRDMERIEKEIQEAKRQADVVLVSAHVHETDHKDFAVPPQFLEIFSKKCIDAGATVVIGHGPHELRGIEVYHGGLILYSLGNFIFQTETVSMQPYEAFANKGLSTDMKVGEFMNLRSKNGTVGYPTLENIWRSVMAAWTMEDGVLTQVQLYPISLGMGELRTRRGTPVMAENDAVLRYLAELSRPFGTEIRIDGGVGFIDLK</sequence>
<evidence type="ECO:0000256" key="1">
    <source>
        <dbReference type="ARBA" id="ARBA00005662"/>
    </source>
</evidence>
<dbReference type="RefSeq" id="WP_158363230.1">
    <property type="nucleotide sequence ID" value="NZ_JAOQKC010000008.1"/>
</dbReference>
<dbReference type="SMART" id="SM00854">
    <property type="entry name" value="PGA_cap"/>
    <property type="match status" value="1"/>
</dbReference>
<gene>
    <name evidence="3" type="ORF">OCV63_07490</name>
</gene>
<accession>A0ABT2RWQ2</accession>
<evidence type="ECO:0000259" key="2">
    <source>
        <dbReference type="SMART" id="SM00854"/>
    </source>
</evidence>
<dbReference type="PANTHER" id="PTHR33393">
    <property type="entry name" value="POLYGLUTAMINE SYNTHESIS ACCESSORY PROTEIN RV0574C-RELATED"/>
    <property type="match status" value="1"/>
</dbReference>
<name>A0ABT2RWQ2_9FIRM</name>
<protein>
    <submittedName>
        <fullName evidence="3">CapA family protein</fullName>
    </submittedName>
</protein>
<proteinExistence type="inferred from homology"/>
<dbReference type="InterPro" id="IPR052169">
    <property type="entry name" value="CW_Biosynth-Accessory"/>
</dbReference>
<comment type="caution">
    <text evidence="3">The sequence shown here is derived from an EMBL/GenBank/DDBJ whole genome shotgun (WGS) entry which is preliminary data.</text>
</comment>
<dbReference type="InterPro" id="IPR029052">
    <property type="entry name" value="Metallo-depent_PP-like"/>
</dbReference>
<comment type="similarity">
    <text evidence="1">Belongs to the CapA family.</text>
</comment>